<dbReference type="Gene3D" id="3.30.70.1290">
    <property type="entry name" value="Transposase IS200-like"/>
    <property type="match status" value="1"/>
</dbReference>
<evidence type="ECO:0000313" key="3">
    <source>
        <dbReference type="Proteomes" id="UP000789845"/>
    </source>
</evidence>
<dbReference type="GO" id="GO:0003677">
    <property type="term" value="F:DNA binding"/>
    <property type="evidence" value="ECO:0007669"/>
    <property type="project" value="InterPro"/>
</dbReference>
<evidence type="ECO:0000259" key="1">
    <source>
        <dbReference type="SMART" id="SM01321"/>
    </source>
</evidence>
<keyword evidence="3" id="KW-1185">Reference proteome</keyword>
<dbReference type="NCBIfam" id="NF047646">
    <property type="entry name" value="REP_Tyr_transpos"/>
    <property type="match status" value="1"/>
</dbReference>
<dbReference type="Proteomes" id="UP000789845">
    <property type="component" value="Unassembled WGS sequence"/>
</dbReference>
<evidence type="ECO:0000313" key="2">
    <source>
        <dbReference type="EMBL" id="CAG9606656.1"/>
    </source>
</evidence>
<protein>
    <recommendedName>
        <fullName evidence="1">Transposase IS200-like domain-containing protein</fullName>
    </recommendedName>
</protein>
<feature type="domain" description="Transposase IS200-like" evidence="1">
    <location>
        <begin position="9"/>
        <end position="123"/>
    </location>
</feature>
<dbReference type="InterPro" id="IPR036515">
    <property type="entry name" value="Transposase_17_sf"/>
</dbReference>
<accession>A0A9C7G6J5</accession>
<sequence>MPRKHRAWFPGAMYHVTCRGNKQATIFDDRKDHQKYLTLIAESKELYPFSLHAYCLMCNHVHLLIETHKNPLTDIMRYINTKYAMYFNNRYEVNGHVFQGRYDAKMIEDRSYFLNANRYIHLNPLEANIVTKLEDYPWSSYTSYFSSLSNPLVTSVKILSQFQEPQLENYLAFLFAPNPKKEEIPCR</sequence>
<dbReference type="SUPFAM" id="SSF143422">
    <property type="entry name" value="Transposase IS200-like"/>
    <property type="match status" value="1"/>
</dbReference>
<dbReference type="PANTHER" id="PTHR34322:SF2">
    <property type="entry name" value="TRANSPOSASE IS200-LIKE DOMAIN-CONTAINING PROTEIN"/>
    <property type="match status" value="1"/>
</dbReference>
<name>A0A9C7G6J5_9BACI</name>
<dbReference type="RefSeq" id="WP_230494940.1">
    <property type="nucleotide sequence ID" value="NZ_CAKJTG010000002.1"/>
</dbReference>
<gene>
    <name evidence="2" type="ORF">NEOCIP111885_00344</name>
</gene>
<dbReference type="GO" id="GO:0006313">
    <property type="term" value="P:DNA transposition"/>
    <property type="evidence" value="ECO:0007669"/>
    <property type="project" value="InterPro"/>
</dbReference>
<organism evidence="2 3">
    <name type="scientific">Pseudoneobacillus rhizosphaerae</name>
    <dbReference type="NCBI Taxonomy" id="2880968"/>
    <lineage>
        <taxon>Bacteria</taxon>
        <taxon>Bacillati</taxon>
        <taxon>Bacillota</taxon>
        <taxon>Bacilli</taxon>
        <taxon>Bacillales</taxon>
        <taxon>Bacillaceae</taxon>
        <taxon>Pseudoneobacillus</taxon>
    </lineage>
</organism>
<proteinExistence type="predicted"/>
<dbReference type="PANTHER" id="PTHR34322">
    <property type="entry name" value="TRANSPOSASE, Y1_TNP DOMAIN-CONTAINING"/>
    <property type="match status" value="1"/>
</dbReference>
<dbReference type="EMBL" id="CAKJTG010000002">
    <property type="protein sequence ID" value="CAG9606656.1"/>
    <property type="molecule type" value="Genomic_DNA"/>
</dbReference>
<dbReference type="GO" id="GO:0004803">
    <property type="term" value="F:transposase activity"/>
    <property type="evidence" value="ECO:0007669"/>
    <property type="project" value="InterPro"/>
</dbReference>
<dbReference type="AlphaFoldDB" id="A0A9C7G6J5"/>
<comment type="caution">
    <text evidence="2">The sequence shown here is derived from an EMBL/GenBank/DDBJ whole genome shotgun (WGS) entry which is preliminary data.</text>
</comment>
<reference evidence="2" key="1">
    <citation type="submission" date="2021-10" db="EMBL/GenBank/DDBJ databases">
        <authorList>
            <person name="Criscuolo A."/>
        </authorList>
    </citation>
    <scope>NUCLEOTIDE SEQUENCE</scope>
    <source>
        <strain evidence="2">CIP111885</strain>
    </source>
</reference>
<dbReference type="Pfam" id="PF01797">
    <property type="entry name" value="Y1_Tnp"/>
    <property type="match status" value="1"/>
</dbReference>
<dbReference type="SMART" id="SM01321">
    <property type="entry name" value="Y1_Tnp"/>
    <property type="match status" value="1"/>
</dbReference>
<dbReference type="InterPro" id="IPR002686">
    <property type="entry name" value="Transposase_17"/>
</dbReference>